<reference evidence="1" key="1">
    <citation type="submission" date="2020-04" db="EMBL/GenBank/DDBJ databases">
        <authorList>
            <person name="Alioto T."/>
            <person name="Alioto T."/>
            <person name="Gomez Garrido J."/>
        </authorList>
    </citation>
    <scope>NUCLEOTIDE SEQUENCE</scope>
    <source>
        <strain evidence="1">A484AB</strain>
    </source>
</reference>
<evidence type="ECO:0000313" key="2">
    <source>
        <dbReference type="Proteomes" id="UP001152795"/>
    </source>
</evidence>
<dbReference type="Gene3D" id="3.10.110.10">
    <property type="entry name" value="Ubiquitin Conjugating Enzyme"/>
    <property type="match status" value="1"/>
</dbReference>
<dbReference type="AlphaFoldDB" id="A0A6S7JCE7"/>
<dbReference type="PROSITE" id="PS50127">
    <property type="entry name" value="UBC_2"/>
    <property type="match status" value="1"/>
</dbReference>
<dbReference type="EMBL" id="CACRXK020016459">
    <property type="protein sequence ID" value="CAB4029856.1"/>
    <property type="molecule type" value="Genomic_DNA"/>
</dbReference>
<comment type="caution">
    <text evidence="1">The sequence shown here is derived from an EMBL/GenBank/DDBJ whole genome shotgun (WGS) entry which is preliminary data.</text>
</comment>
<name>A0A6S7JCE7_PARCT</name>
<sequence>MTSLSNNVENFSPQIIKRVAKELQELATSPPEGIKVFTSDDDITNIQATIEGPGLVF</sequence>
<proteinExistence type="predicted"/>
<keyword evidence="2" id="KW-1185">Reference proteome</keyword>
<dbReference type="OrthoDB" id="10069349at2759"/>
<organism evidence="1 2">
    <name type="scientific">Paramuricea clavata</name>
    <name type="common">Red gorgonian</name>
    <name type="synonym">Violescent sea-whip</name>
    <dbReference type="NCBI Taxonomy" id="317549"/>
    <lineage>
        <taxon>Eukaryota</taxon>
        <taxon>Metazoa</taxon>
        <taxon>Cnidaria</taxon>
        <taxon>Anthozoa</taxon>
        <taxon>Octocorallia</taxon>
        <taxon>Malacalcyonacea</taxon>
        <taxon>Plexauridae</taxon>
        <taxon>Paramuricea</taxon>
    </lineage>
</organism>
<dbReference type="SUPFAM" id="SSF54495">
    <property type="entry name" value="UBC-like"/>
    <property type="match status" value="1"/>
</dbReference>
<dbReference type="InterPro" id="IPR016135">
    <property type="entry name" value="UBQ-conjugating_enzyme/RWD"/>
</dbReference>
<gene>
    <name evidence="1" type="ORF">PACLA_8A067620</name>
</gene>
<dbReference type="InterPro" id="IPR000608">
    <property type="entry name" value="UBC"/>
</dbReference>
<evidence type="ECO:0000313" key="1">
    <source>
        <dbReference type="EMBL" id="CAB4029856.1"/>
    </source>
</evidence>
<accession>A0A6S7JCE7</accession>
<dbReference type="Proteomes" id="UP001152795">
    <property type="component" value="Unassembled WGS sequence"/>
</dbReference>
<protein>
    <submittedName>
        <fullName evidence="1">Ubiquitin-conjugating enzyme E2 S-like</fullName>
    </submittedName>
</protein>